<proteinExistence type="predicted"/>
<dbReference type="PROSITE" id="PS51257">
    <property type="entry name" value="PROKAR_LIPOPROTEIN"/>
    <property type="match status" value="1"/>
</dbReference>
<dbReference type="PANTHER" id="PTHR43649:SF12">
    <property type="entry name" value="DIACETYLCHITOBIOSE BINDING PROTEIN DASA"/>
    <property type="match status" value="1"/>
</dbReference>
<dbReference type="PATRIC" id="fig|1432052.4.peg.4850"/>
<dbReference type="RefSeq" id="WP_069154009.1">
    <property type="nucleotide sequence ID" value="NZ_MCGH01000003.1"/>
</dbReference>
<evidence type="ECO:0000313" key="2">
    <source>
        <dbReference type="EMBL" id="ODM03571.1"/>
    </source>
</evidence>
<dbReference type="Gene3D" id="3.40.190.10">
    <property type="entry name" value="Periplasmic binding protein-like II"/>
    <property type="match status" value="2"/>
</dbReference>
<accession>A0A1E3A596</accession>
<name>A0A1E3A596_9FIRM</name>
<feature type="chain" id="PRO_5038959752" description="Lipoprotein LipO" evidence="1">
    <location>
        <begin position="27"/>
        <end position="597"/>
    </location>
</feature>
<sequence>MKKKTLWGKKLLSSAAVLALGVSLLAGCGSTDTPAAGAGGTTDSGKAASGDAFAFESVSDVIFPLEEKLTIDVFVYASLTGGGTYQNNYVTDWIEEKTNIHLNFVYDVDGDDAKTKLNLVMTDPNNLPDLFLATGWTKTELQSYGQQGLIIPMNDLLEDAPNWKAMNEECPMRRADLVMSDGNIYTYGTTNECFHCRYQNRMYIYMPWVEALNDGHIPETTDELYEYLKKVKNEDPNGNGLADEVPMSGFIGGWASDPTVWMINSFIQCNNPLSNTNPTVAAGLVVNDGKIEYSVMKDEYREALRYINKLYSEGLLDPQTFTQDNTQFAATLKNETPLVAVYPAGGPQTDDEFWANKDGEWQNWEVFAPVEGPEGVRLCAKNLDNYFGMGIGSISSTCEYPVIVTALLDFLGSPEASNVQSMGPEGLGWKFTTEGTSLAGGTPSYEKMNIPEDYDWLGNGYAKDYSGESGKHYRWASDASIGCGSARARGELKIPDPDHDTEFYLQKAGELYQPYEPALETLVPNLVFEGPDAQIISEATLQIGGYVNQALVQFITGDLDIETQWEEYLTTLEKMNVQQYIDTYQKYYDAYMANAAK</sequence>
<protein>
    <recommendedName>
        <fullName evidence="4">Lipoprotein LipO</fullName>
    </recommendedName>
</protein>
<feature type="signal peptide" evidence="1">
    <location>
        <begin position="1"/>
        <end position="26"/>
    </location>
</feature>
<keyword evidence="1" id="KW-0732">Signal</keyword>
<evidence type="ECO:0000313" key="3">
    <source>
        <dbReference type="Proteomes" id="UP000094067"/>
    </source>
</evidence>
<dbReference type="PANTHER" id="PTHR43649">
    <property type="entry name" value="ARABINOSE-BINDING PROTEIN-RELATED"/>
    <property type="match status" value="1"/>
</dbReference>
<evidence type="ECO:0008006" key="4">
    <source>
        <dbReference type="Google" id="ProtNLM"/>
    </source>
</evidence>
<evidence type="ECO:0000256" key="1">
    <source>
        <dbReference type="SAM" id="SignalP"/>
    </source>
</evidence>
<reference evidence="2 3" key="1">
    <citation type="submission" date="2016-07" db="EMBL/GenBank/DDBJ databases">
        <title>Characterization of isolates of Eisenbergiella tayi derived from blood cultures, using whole genome sequencing.</title>
        <authorList>
            <person name="Burdz T."/>
            <person name="Wiebe D."/>
            <person name="Huynh C."/>
            <person name="Bernard K."/>
        </authorList>
    </citation>
    <scope>NUCLEOTIDE SEQUENCE [LARGE SCALE GENOMIC DNA]</scope>
    <source>
        <strain evidence="2 3">NML 110608</strain>
    </source>
</reference>
<dbReference type="AlphaFoldDB" id="A0A1E3A596"/>
<organism evidence="2 3">
    <name type="scientific">Eisenbergiella tayi</name>
    <dbReference type="NCBI Taxonomy" id="1432052"/>
    <lineage>
        <taxon>Bacteria</taxon>
        <taxon>Bacillati</taxon>
        <taxon>Bacillota</taxon>
        <taxon>Clostridia</taxon>
        <taxon>Lachnospirales</taxon>
        <taxon>Lachnospiraceae</taxon>
        <taxon>Eisenbergiella</taxon>
    </lineage>
</organism>
<dbReference type="InterPro" id="IPR050490">
    <property type="entry name" value="Bact_solute-bd_prot1"/>
</dbReference>
<dbReference type="SUPFAM" id="SSF53850">
    <property type="entry name" value="Periplasmic binding protein-like II"/>
    <property type="match status" value="1"/>
</dbReference>
<gene>
    <name evidence="2" type="ORF">BEI61_04369</name>
</gene>
<comment type="caution">
    <text evidence="2">The sequence shown here is derived from an EMBL/GenBank/DDBJ whole genome shotgun (WGS) entry which is preliminary data.</text>
</comment>
<dbReference type="Proteomes" id="UP000094067">
    <property type="component" value="Unassembled WGS sequence"/>
</dbReference>
<dbReference type="EMBL" id="MCGH01000003">
    <property type="protein sequence ID" value="ODM03571.1"/>
    <property type="molecule type" value="Genomic_DNA"/>
</dbReference>